<evidence type="ECO:0000313" key="3">
    <source>
        <dbReference type="Proteomes" id="UP001649230"/>
    </source>
</evidence>
<sequence length="252" mass="28573">MLKTLVEHYQNSGEPTIIAFWGDHLPALGDDYATYIDTKYISGKDDPDFLKKMYSVPLVVWNNFDTEHKDNLNISPSFLGPYLINLSGQQGNYYMDYLDELSKKIPIIPPKDHYAEMNINEADLKDYDTLQYDILFGDRHAYKDYTKPIIDPNYHLGYGPITIDKAETDTQDLSGLSSVTITLSGSNFPPLGYVTLNGKPLKTEWRDEHSLAATVEGDLLKPGMWDVQINVKNSKDTVIDHSNSWPIEMGGR</sequence>
<proteinExistence type="predicted"/>
<dbReference type="Proteomes" id="UP001649230">
    <property type="component" value="Chromosome"/>
</dbReference>
<keyword evidence="3" id="KW-1185">Reference proteome</keyword>
<evidence type="ECO:0000259" key="1">
    <source>
        <dbReference type="Pfam" id="PF00884"/>
    </source>
</evidence>
<dbReference type="InterPro" id="IPR000917">
    <property type="entry name" value="Sulfatase_N"/>
</dbReference>
<feature type="domain" description="Sulfatase N-terminal" evidence="1">
    <location>
        <begin position="3"/>
        <end position="86"/>
    </location>
</feature>
<organism evidence="2 3">
    <name type="scientific">Paenibacillus hexagrammi</name>
    <dbReference type="NCBI Taxonomy" id="2908839"/>
    <lineage>
        <taxon>Bacteria</taxon>
        <taxon>Bacillati</taxon>
        <taxon>Bacillota</taxon>
        <taxon>Bacilli</taxon>
        <taxon>Bacillales</taxon>
        <taxon>Paenibacillaceae</taxon>
        <taxon>Paenibacillus</taxon>
    </lineage>
</organism>
<gene>
    <name evidence="2" type="ORF">L0M14_15615</name>
</gene>
<protein>
    <recommendedName>
        <fullName evidence="1">Sulfatase N-terminal domain-containing protein</fullName>
    </recommendedName>
</protein>
<dbReference type="RefSeq" id="WP_235117640.1">
    <property type="nucleotide sequence ID" value="NZ_CP090978.1"/>
</dbReference>
<dbReference type="InterPro" id="IPR017850">
    <property type="entry name" value="Alkaline_phosphatase_core_sf"/>
</dbReference>
<evidence type="ECO:0000313" key="2">
    <source>
        <dbReference type="EMBL" id="UJF31293.1"/>
    </source>
</evidence>
<name>A0ABY3SBE2_9BACL</name>
<dbReference type="Gene3D" id="3.40.720.10">
    <property type="entry name" value="Alkaline Phosphatase, subunit A"/>
    <property type="match status" value="1"/>
</dbReference>
<reference evidence="2 3" key="1">
    <citation type="journal article" date="2024" name="Int. J. Syst. Evol. Microbiol.">
        <title>Paenibacillus hexagrammi sp. nov., a novel bacterium isolated from the gut content of Hexagrammos agrammus.</title>
        <authorList>
            <person name="Jung H.K."/>
            <person name="Kim D.G."/>
            <person name="Zin H."/>
            <person name="Park J."/>
            <person name="Jung H."/>
            <person name="Kim Y.O."/>
            <person name="Kong H.J."/>
            <person name="Kim J.W."/>
            <person name="Kim Y.S."/>
        </authorList>
    </citation>
    <scope>NUCLEOTIDE SEQUENCE [LARGE SCALE GENOMIC DNA]</scope>
    <source>
        <strain evidence="2 3">YPD9-1</strain>
    </source>
</reference>
<dbReference type="Pfam" id="PF00884">
    <property type="entry name" value="Sulfatase"/>
    <property type="match status" value="1"/>
</dbReference>
<dbReference type="EMBL" id="CP090978">
    <property type="protein sequence ID" value="UJF31293.1"/>
    <property type="molecule type" value="Genomic_DNA"/>
</dbReference>
<accession>A0ABY3SBE2</accession>